<dbReference type="Proteomes" id="UP000250235">
    <property type="component" value="Unassembled WGS sequence"/>
</dbReference>
<name>A0A2Z7A024_9LAMI</name>
<reference evidence="1 2" key="1">
    <citation type="journal article" date="2015" name="Proc. Natl. Acad. Sci. U.S.A.">
        <title>The resurrection genome of Boea hygrometrica: A blueprint for survival of dehydration.</title>
        <authorList>
            <person name="Xiao L."/>
            <person name="Yang G."/>
            <person name="Zhang L."/>
            <person name="Yang X."/>
            <person name="Zhao S."/>
            <person name="Ji Z."/>
            <person name="Zhou Q."/>
            <person name="Hu M."/>
            <person name="Wang Y."/>
            <person name="Chen M."/>
            <person name="Xu Y."/>
            <person name="Jin H."/>
            <person name="Xiao X."/>
            <person name="Hu G."/>
            <person name="Bao F."/>
            <person name="Hu Y."/>
            <person name="Wan P."/>
            <person name="Li L."/>
            <person name="Deng X."/>
            <person name="Kuang T."/>
            <person name="Xiang C."/>
            <person name="Zhu J.K."/>
            <person name="Oliver M.J."/>
            <person name="He Y."/>
        </authorList>
    </citation>
    <scope>NUCLEOTIDE SEQUENCE [LARGE SCALE GENOMIC DNA]</scope>
    <source>
        <strain evidence="2">cv. XS01</strain>
    </source>
</reference>
<organism evidence="1 2">
    <name type="scientific">Dorcoceras hygrometricum</name>
    <dbReference type="NCBI Taxonomy" id="472368"/>
    <lineage>
        <taxon>Eukaryota</taxon>
        <taxon>Viridiplantae</taxon>
        <taxon>Streptophyta</taxon>
        <taxon>Embryophyta</taxon>
        <taxon>Tracheophyta</taxon>
        <taxon>Spermatophyta</taxon>
        <taxon>Magnoliopsida</taxon>
        <taxon>eudicotyledons</taxon>
        <taxon>Gunneridae</taxon>
        <taxon>Pentapetalae</taxon>
        <taxon>asterids</taxon>
        <taxon>lamiids</taxon>
        <taxon>Lamiales</taxon>
        <taxon>Gesneriaceae</taxon>
        <taxon>Didymocarpoideae</taxon>
        <taxon>Trichosporeae</taxon>
        <taxon>Loxocarpinae</taxon>
        <taxon>Dorcoceras</taxon>
    </lineage>
</organism>
<evidence type="ECO:0000313" key="2">
    <source>
        <dbReference type="Proteomes" id="UP000250235"/>
    </source>
</evidence>
<accession>A0A2Z7A024</accession>
<gene>
    <name evidence="1" type="ORF">F511_42707</name>
</gene>
<sequence>MNISRKKLIAQRRKADIYVQAVGSQYYRSAVGLVFMESAVELAMETSRVDSVVCNQAVAKKPAGSCIEKLAGEEEDSSYKYC</sequence>
<keyword evidence="2" id="KW-1185">Reference proteome</keyword>
<protein>
    <submittedName>
        <fullName evidence="1">Uncharacterized protein</fullName>
    </submittedName>
</protein>
<dbReference type="AlphaFoldDB" id="A0A2Z7A024"/>
<evidence type="ECO:0000313" key="1">
    <source>
        <dbReference type="EMBL" id="KZV14463.1"/>
    </source>
</evidence>
<dbReference type="EMBL" id="KV020540">
    <property type="protein sequence ID" value="KZV14463.1"/>
    <property type="molecule type" value="Genomic_DNA"/>
</dbReference>
<proteinExistence type="predicted"/>